<comment type="caution">
    <text evidence="2">The sequence shown here is derived from an EMBL/GenBank/DDBJ whole genome shotgun (WGS) entry which is preliminary data.</text>
</comment>
<dbReference type="PANTHER" id="PTHR36978">
    <property type="entry name" value="P-LOOP CONTAINING NUCLEOTIDE TRIPHOSPHATE HYDROLASE"/>
    <property type="match status" value="1"/>
</dbReference>
<sequence>MDNQEKTVDSSSQSEKDKESTTSPKTTRPPPILCLGAPRNGSASLMKALQILGYPNVHHGWDAAEREDLQWQWPIFDRACDATFTVLPTYRGKPFSREEWNEVFGEYDAVSDVASYFAESLIPAYPDAKVILVERDVEKWYPSMVAVVKNSTSPFLRKLGVKLGDLSGFTSPRPCIKIHQGWTRAPSANDVIEYLKPAYARHNKYIRDTVPKEQLLDFKLTDGWEPLCQFLGKEVPDVPFPHVNDSKEYAERSKRLAKKMFKLAARNLIFPCLRPEPVTKP</sequence>
<dbReference type="Proteomes" id="UP000574317">
    <property type="component" value="Unassembled WGS sequence"/>
</dbReference>
<evidence type="ECO:0000256" key="1">
    <source>
        <dbReference type="SAM" id="MobiDB-lite"/>
    </source>
</evidence>
<dbReference type="InterPro" id="IPR027417">
    <property type="entry name" value="P-loop_NTPase"/>
</dbReference>
<name>A0A8H5J2D9_9HYPO</name>
<evidence type="ECO:0000313" key="3">
    <source>
        <dbReference type="Proteomes" id="UP000574317"/>
    </source>
</evidence>
<dbReference type="InterPro" id="IPR040632">
    <property type="entry name" value="Sulfotransfer_4"/>
</dbReference>
<feature type="region of interest" description="Disordered" evidence="1">
    <location>
        <begin position="1"/>
        <end position="33"/>
    </location>
</feature>
<feature type="compositionally biased region" description="Basic and acidic residues" evidence="1">
    <location>
        <begin position="1"/>
        <end position="20"/>
    </location>
</feature>
<accession>A0A8H5J2D9</accession>
<keyword evidence="3" id="KW-1185">Reference proteome</keyword>
<protein>
    <recommendedName>
        <fullName evidence="4">P-loop containing nucleoside triphosphate hydrolase protein</fullName>
    </recommendedName>
</protein>
<dbReference type="SUPFAM" id="SSF52540">
    <property type="entry name" value="P-loop containing nucleoside triphosphate hydrolases"/>
    <property type="match status" value="1"/>
</dbReference>
<proteinExistence type="predicted"/>
<dbReference type="AlphaFoldDB" id="A0A8H5J2D9"/>
<dbReference type="EMBL" id="JAAOAO010000337">
    <property type="protein sequence ID" value="KAF5547016.1"/>
    <property type="molecule type" value="Genomic_DNA"/>
</dbReference>
<evidence type="ECO:0000313" key="2">
    <source>
        <dbReference type="EMBL" id="KAF5547016.1"/>
    </source>
</evidence>
<evidence type="ECO:0008006" key="4">
    <source>
        <dbReference type="Google" id="ProtNLM"/>
    </source>
</evidence>
<gene>
    <name evidence="2" type="ORF">FNAPI_8683</name>
</gene>
<dbReference type="Pfam" id="PF17784">
    <property type="entry name" value="Sulfotransfer_4"/>
    <property type="match status" value="1"/>
</dbReference>
<organism evidence="2 3">
    <name type="scientific">Fusarium napiforme</name>
    <dbReference type="NCBI Taxonomy" id="42672"/>
    <lineage>
        <taxon>Eukaryota</taxon>
        <taxon>Fungi</taxon>
        <taxon>Dikarya</taxon>
        <taxon>Ascomycota</taxon>
        <taxon>Pezizomycotina</taxon>
        <taxon>Sordariomycetes</taxon>
        <taxon>Hypocreomycetidae</taxon>
        <taxon>Hypocreales</taxon>
        <taxon>Nectriaceae</taxon>
        <taxon>Fusarium</taxon>
        <taxon>Fusarium fujikuroi species complex</taxon>
    </lineage>
</organism>
<dbReference type="Gene3D" id="3.40.50.300">
    <property type="entry name" value="P-loop containing nucleotide triphosphate hydrolases"/>
    <property type="match status" value="1"/>
</dbReference>
<reference evidence="2 3" key="1">
    <citation type="submission" date="2020-05" db="EMBL/GenBank/DDBJ databases">
        <title>Identification and distribution of gene clusters putatively required for synthesis of sphingolipid metabolism inhibitors in phylogenetically diverse species of the filamentous fungus Fusarium.</title>
        <authorList>
            <person name="Kim H.-S."/>
            <person name="Busman M."/>
            <person name="Brown D.W."/>
            <person name="Divon H."/>
            <person name="Uhlig S."/>
            <person name="Proctor R.H."/>
        </authorList>
    </citation>
    <scope>NUCLEOTIDE SEQUENCE [LARGE SCALE GENOMIC DNA]</scope>
    <source>
        <strain evidence="2 3">NRRL 25196</strain>
    </source>
</reference>
<dbReference type="PANTHER" id="PTHR36978:SF4">
    <property type="entry name" value="P-LOOP CONTAINING NUCLEOSIDE TRIPHOSPHATE HYDROLASE PROTEIN"/>
    <property type="match status" value="1"/>
</dbReference>